<dbReference type="AlphaFoldDB" id="A0A117QCB3"/>
<evidence type="ECO:0000256" key="6">
    <source>
        <dbReference type="ARBA" id="ARBA00022605"/>
    </source>
</evidence>
<evidence type="ECO:0000256" key="8">
    <source>
        <dbReference type="ARBA" id="ARBA00022898"/>
    </source>
</evidence>
<evidence type="ECO:0000256" key="1">
    <source>
        <dbReference type="ARBA" id="ARBA00001933"/>
    </source>
</evidence>
<dbReference type="GO" id="GO:0005737">
    <property type="term" value="C:cytoplasm"/>
    <property type="evidence" value="ECO:0007669"/>
    <property type="project" value="TreeGrafter"/>
</dbReference>
<protein>
    <recommendedName>
        <fullName evidence="12">Tryptophan synthase beta chain</fullName>
        <ecNumber evidence="12">4.2.1.20</ecNumber>
    </recommendedName>
</protein>
<comment type="caution">
    <text evidence="14">The sequence shown here is derived from an EMBL/GenBank/DDBJ whole genome shotgun (WGS) entry which is preliminary data.</text>
</comment>
<dbReference type="InterPro" id="IPR001926">
    <property type="entry name" value="TrpB-like_PALP"/>
</dbReference>
<feature type="domain" description="Tryptophan synthase beta chain-like PALP" evidence="13">
    <location>
        <begin position="76"/>
        <end position="414"/>
    </location>
</feature>
<dbReference type="SUPFAM" id="SSF53686">
    <property type="entry name" value="Tryptophan synthase beta subunit-like PLP-dependent enzymes"/>
    <property type="match status" value="1"/>
</dbReference>
<dbReference type="UniPathway" id="UPA00035">
    <property type="reaction ID" value="UER00044"/>
</dbReference>
<organism evidence="14 15">
    <name type="scientific">Streptomyces corchorusii</name>
    <name type="common">Streptomyces chibaensis</name>
    <dbReference type="NCBI Taxonomy" id="1903"/>
    <lineage>
        <taxon>Bacteria</taxon>
        <taxon>Bacillati</taxon>
        <taxon>Actinomycetota</taxon>
        <taxon>Actinomycetes</taxon>
        <taxon>Kitasatosporales</taxon>
        <taxon>Streptomycetaceae</taxon>
        <taxon>Streptomyces</taxon>
    </lineage>
</organism>
<dbReference type="PIRSF" id="PIRSF001413">
    <property type="entry name" value="Trp_syn_beta"/>
    <property type="match status" value="1"/>
</dbReference>
<dbReference type="GO" id="GO:0030170">
    <property type="term" value="F:pyridoxal phosphate binding"/>
    <property type="evidence" value="ECO:0007669"/>
    <property type="project" value="InterPro"/>
</dbReference>
<dbReference type="NCBIfam" id="TIGR01415">
    <property type="entry name" value="trpB_rel"/>
    <property type="match status" value="1"/>
</dbReference>
<keyword evidence="9 12" id="KW-0057">Aromatic amino acid biosynthesis</keyword>
<keyword evidence="8 12" id="KW-0663">Pyridoxal phosphate</keyword>
<feature type="modified residue" description="N6-(pyridoxal phosphate)lysine" evidence="12">
    <location>
        <position position="111"/>
    </location>
</feature>
<evidence type="ECO:0000256" key="11">
    <source>
        <dbReference type="ARBA" id="ARBA00049047"/>
    </source>
</evidence>
<dbReference type="PIRSF" id="PIRSF500824">
    <property type="entry name" value="TrpB_prok"/>
    <property type="match status" value="1"/>
</dbReference>
<comment type="cofactor">
    <cofactor evidence="1 12">
        <name>pyridoxal 5'-phosphate</name>
        <dbReference type="ChEBI" id="CHEBI:597326"/>
    </cofactor>
</comment>
<evidence type="ECO:0000256" key="10">
    <source>
        <dbReference type="ARBA" id="ARBA00023239"/>
    </source>
</evidence>
<dbReference type="PROSITE" id="PS00168">
    <property type="entry name" value="TRP_SYNTHASE_BETA"/>
    <property type="match status" value="1"/>
</dbReference>
<evidence type="ECO:0000256" key="4">
    <source>
        <dbReference type="ARBA" id="ARBA00009982"/>
    </source>
</evidence>
<evidence type="ECO:0000256" key="5">
    <source>
        <dbReference type="ARBA" id="ARBA00011270"/>
    </source>
</evidence>
<proteinExistence type="inferred from homology"/>
<dbReference type="EMBL" id="LMWP01000035">
    <property type="protein sequence ID" value="KUN20349.1"/>
    <property type="molecule type" value="Genomic_DNA"/>
</dbReference>
<dbReference type="PANTHER" id="PTHR48077:SF6">
    <property type="entry name" value="TRYPTOPHAN SYNTHASE"/>
    <property type="match status" value="1"/>
</dbReference>
<dbReference type="Proteomes" id="UP000053398">
    <property type="component" value="Unassembled WGS sequence"/>
</dbReference>
<evidence type="ECO:0000256" key="3">
    <source>
        <dbReference type="ARBA" id="ARBA00004733"/>
    </source>
</evidence>
<gene>
    <name evidence="12" type="primary">trpB</name>
    <name evidence="14" type="ORF">AQJ11_29595</name>
</gene>
<comment type="pathway">
    <text evidence="3 12">Amino-acid biosynthesis; L-tryptophan biosynthesis; L-tryptophan from chorismate: step 5/5.</text>
</comment>
<dbReference type="InterPro" id="IPR006316">
    <property type="entry name" value="Trp_synth_b-like"/>
</dbReference>
<comment type="similarity">
    <text evidence="4 12">Belongs to the TrpB family.</text>
</comment>
<evidence type="ECO:0000313" key="14">
    <source>
        <dbReference type="EMBL" id="KUN20349.1"/>
    </source>
</evidence>
<dbReference type="InterPro" id="IPR023026">
    <property type="entry name" value="Trp_synth_beta/beta-like"/>
</dbReference>
<dbReference type="GO" id="GO:0052684">
    <property type="term" value="F:L-serine hydro-lyase (adding indole, L-tryptophan-forming) activity"/>
    <property type="evidence" value="ECO:0007669"/>
    <property type="project" value="TreeGrafter"/>
</dbReference>
<evidence type="ECO:0000256" key="9">
    <source>
        <dbReference type="ARBA" id="ARBA00023141"/>
    </source>
</evidence>
<evidence type="ECO:0000256" key="12">
    <source>
        <dbReference type="HAMAP-Rule" id="MF_00133"/>
    </source>
</evidence>
<dbReference type="InterPro" id="IPR006653">
    <property type="entry name" value="Trp_synth_b_CS"/>
</dbReference>
<comment type="catalytic activity">
    <reaction evidence="11 12">
        <text>(1S,2R)-1-C-(indol-3-yl)glycerol 3-phosphate + L-serine = D-glyceraldehyde 3-phosphate + L-tryptophan + H2O</text>
        <dbReference type="Rhea" id="RHEA:10532"/>
        <dbReference type="ChEBI" id="CHEBI:15377"/>
        <dbReference type="ChEBI" id="CHEBI:33384"/>
        <dbReference type="ChEBI" id="CHEBI:57912"/>
        <dbReference type="ChEBI" id="CHEBI:58866"/>
        <dbReference type="ChEBI" id="CHEBI:59776"/>
        <dbReference type="EC" id="4.2.1.20"/>
    </reaction>
</comment>
<keyword evidence="7 12" id="KW-0822">Tryptophan biosynthesis</keyword>
<dbReference type="NCBIfam" id="NF009057">
    <property type="entry name" value="PRK12391.1"/>
    <property type="match status" value="1"/>
</dbReference>
<comment type="function">
    <text evidence="2 12">The beta subunit is responsible for the synthesis of L-tryptophan from indole and L-serine.</text>
</comment>
<dbReference type="PANTHER" id="PTHR48077">
    <property type="entry name" value="TRYPTOPHAN SYNTHASE-RELATED"/>
    <property type="match status" value="1"/>
</dbReference>
<dbReference type="Gene3D" id="3.40.50.1100">
    <property type="match status" value="2"/>
</dbReference>
<keyword evidence="6 12" id="KW-0028">Amino-acid biosynthesis</keyword>
<accession>A0A117QCB3</accession>
<evidence type="ECO:0000256" key="2">
    <source>
        <dbReference type="ARBA" id="ARBA00002786"/>
    </source>
</evidence>
<dbReference type="InterPro" id="IPR036052">
    <property type="entry name" value="TrpB-like_PALP_sf"/>
</dbReference>
<name>A0A117QCB3_STRCK</name>
<dbReference type="EC" id="4.2.1.20" evidence="12"/>
<sequence>MLKRVLLSENDLPDRWYNILPDLPSPLPGPLNPVTMAPLQPGDLVDLLPQKVIEHEFTQDRWVEIPERVRDVYKIWRPSPLVRAERLERALDTPAHIYFKFEGVSPSGSHKPNTAVVQAYYAAEEGVRRLTTETGAGQWGSALSFAGALFGLEVNVYMVRASFEQKPYRKSLMQSWGAQVYASPTRRTEAGRQVLAQDPDSPGSIGIAISEAVADALSRDDTKFALGSIMNNVLLHQSVIGLEARKQMEIMGEYPDVVIGCVGGGSNYAGLAYPFLRDRLSGERPRTRFVAAEPEACPTLTRGKLAYDFPDTTGLTPPLYMHTLGHGFIPGSIHAGGLRYHGDAPSLCLLKEHGLVEARAFPQTEIFDAAVRFARSEGFVIAPESSHGLKAALVEALAAREAGEERVILFNISGHGNFDLAAFDSFLAGTMENPTVTDEQIAASLSDLPSPSASV</sequence>
<dbReference type="Pfam" id="PF00291">
    <property type="entry name" value="PALP"/>
    <property type="match status" value="1"/>
</dbReference>
<comment type="subunit">
    <text evidence="5 12">Tetramer of two alpha and two beta chains.</text>
</comment>
<keyword evidence="15" id="KW-1185">Reference proteome</keyword>
<dbReference type="RefSeq" id="WP_014677181.1">
    <property type="nucleotide sequence ID" value="NZ_KQ948362.1"/>
</dbReference>
<evidence type="ECO:0000259" key="13">
    <source>
        <dbReference type="Pfam" id="PF00291"/>
    </source>
</evidence>
<reference evidence="14 15" key="1">
    <citation type="submission" date="2015-10" db="EMBL/GenBank/DDBJ databases">
        <title>Draft genome sequence of Streptomyces corchorusii DSM 40340, type strain for the species Streptomyces corchorusii.</title>
        <authorList>
            <person name="Ruckert C."/>
            <person name="Winkler A."/>
            <person name="Kalinowski J."/>
            <person name="Kampfer P."/>
            <person name="Glaeser S."/>
        </authorList>
    </citation>
    <scope>NUCLEOTIDE SEQUENCE [LARGE SCALE GENOMIC DNA]</scope>
    <source>
        <strain evidence="14 15">DSM 40340</strain>
    </source>
</reference>
<evidence type="ECO:0000313" key="15">
    <source>
        <dbReference type="Proteomes" id="UP000053398"/>
    </source>
</evidence>
<dbReference type="GO" id="GO:0004834">
    <property type="term" value="F:tryptophan synthase activity"/>
    <property type="evidence" value="ECO:0007669"/>
    <property type="project" value="UniProtKB-UniRule"/>
</dbReference>
<dbReference type="HAMAP" id="MF_00133">
    <property type="entry name" value="Trp_synth_beta"/>
    <property type="match status" value="1"/>
</dbReference>
<keyword evidence="10 12" id="KW-0456">Lyase</keyword>
<evidence type="ECO:0000256" key="7">
    <source>
        <dbReference type="ARBA" id="ARBA00022822"/>
    </source>
</evidence>